<proteinExistence type="predicted"/>
<organism evidence="2 3">
    <name type="scientific">Trapa natans</name>
    <name type="common">Water chestnut</name>
    <dbReference type="NCBI Taxonomy" id="22666"/>
    <lineage>
        <taxon>Eukaryota</taxon>
        <taxon>Viridiplantae</taxon>
        <taxon>Streptophyta</taxon>
        <taxon>Embryophyta</taxon>
        <taxon>Tracheophyta</taxon>
        <taxon>Spermatophyta</taxon>
        <taxon>Magnoliopsida</taxon>
        <taxon>eudicotyledons</taxon>
        <taxon>Gunneridae</taxon>
        <taxon>Pentapetalae</taxon>
        <taxon>rosids</taxon>
        <taxon>malvids</taxon>
        <taxon>Myrtales</taxon>
        <taxon>Lythraceae</taxon>
        <taxon>Trapa</taxon>
    </lineage>
</organism>
<evidence type="ECO:0000313" key="2">
    <source>
        <dbReference type="EMBL" id="KAK4794701.1"/>
    </source>
</evidence>
<sequence length="91" mass="9949">MEEKEVILSYLENSPTPSNSRRSAGKITARSSMSSRASMVKSVHQSGLWVERECQTSISSLYVSLLPSPAWGSSGSSWSHKTSRICPLGME</sequence>
<reference evidence="2 3" key="1">
    <citation type="journal article" date="2023" name="Hortic Res">
        <title>Pangenome of water caltrop reveals structural variations and asymmetric subgenome divergence after allopolyploidization.</title>
        <authorList>
            <person name="Zhang X."/>
            <person name="Chen Y."/>
            <person name="Wang L."/>
            <person name="Yuan Y."/>
            <person name="Fang M."/>
            <person name="Shi L."/>
            <person name="Lu R."/>
            <person name="Comes H.P."/>
            <person name="Ma Y."/>
            <person name="Chen Y."/>
            <person name="Huang G."/>
            <person name="Zhou Y."/>
            <person name="Zheng Z."/>
            <person name="Qiu Y."/>
        </authorList>
    </citation>
    <scope>NUCLEOTIDE SEQUENCE [LARGE SCALE GENOMIC DNA]</scope>
    <source>
        <strain evidence="2">F231</strain>
    </source>
</reference>
<protein>
    <submittedName>
        <fullName evidence="2">Uncharacterized protein</fullName>
    </submittedName>
</protein>
<dbReference type="Proteomes" id="UP001346149">
    <property type="component" value="Unassembled WGS sequence"/>
</dbReference>
<feature type="region of interest" description="Disordered" evidence="1">
    <location>
        <begin position="1"/>
        <end position="26"/>
    </location>
</feature>
<dbReference type="AlphaFoldDB" id="A0AAN7RBT4"/>
<feature type="compositionally biased region" description="Low complexity" evidence="1">
    <location>
        <begin position="70"/>
        <end position="79"/>
    </location>
</feature>
<dbReference type="EMBL" id="JAXQNO010000007">
    <property type="protein sequence ID" value="KAK4794701.1"/>
    <property type="molecule type" value="Genomic_DNA"/>
</dbReference>
<gene>
    <name evidence="2" type="ORF">SAY86_012695</name>
</gene>
<feature type="region of interest" description="Disordered" evidence="1">
    <location>
        <begin position="70"/>
        <end position="91"/>
    </location>
</feature>
<accession>A0AAN7RBT4</accession>
<evidence type="ECO:0000313" key="3">
    <source>
        <dbReference type="Proteomes" id="UP001346149"/>
    </source>
</evidence>
<comment type="caution">
    <text evidence="2">The sequence shown here is derived from an EMBL/GenBank/DDBJ whole genome shotgun (WGS) entry which is preliminary data.</text>
</comment>
<keyword evidence="3" id="KW-1185">Reference proteome</keyword>
<feature type="compositionally biased region" description="Polar residues" evidence="1">
    <location>
        <begin position="11"/>
        <end position="22"/>
    </location>
</feature>
<evidence type="ECO:0000256" key="1">
    <source>
        <dbReference type="SAM" id="MobiDB-lite"/>
    </source>
</evidence>
<name>A0AAN7RBT4_TRANT</name>